<keyword evidence="4" id="KW-0238">DNA-binding</keyword>
<evidence type="ECO:0000256" key="1">
    <source>
        <dbReference type="ARBA" id="ARBA00004123"/>
    </source>
</evidence>
<keyword evidence="5" id="KW-0010">Activator</keyword>
<keyword evidence="3" id="KW-0805">Transcription regulation</keyword>
<evidence type="ECO:0000313" key="13">
    <source>
        <dbReference type="Proteomes" id="UP000006591"/>
    </source>
</evidence>
<name>A0A0E0GG66_ORYNI</name>
<dbReference type="GO" id="GO:0003677">
    <property type="term" value="F:DNA binding"/>
    <property type="evidence" value="ECO:0007669"/>
    <property type="project" value="UniProtKB-KW"/>
</dbReference>
<reference evidence="12" key="2">
    <citation type="submission" date="2018-04" db="EMBL/GenBank/DDBJ databases">
        <title>OnivRS2 (Oryza nivara Reference Sequence Version 2).</title>
        <authorList>
            <person name="Zhang J."/>
            <person name="Kudrna D."/>
            <person name="Lee S."/>
            <person name="Talag J."/>
            <person name="Rajasekar S."/>
            <person name="Welchert J."/>
            <person name="Hsing Y.-I."/>
            <person name="Wing R.A."/>
        </authorList>
    </citation>
    <scope>NUCLEOTIDE SEQUENCE [LARGE SCALE GENOMIC DNA]</scope>
    <source>
        <strain evidence="12">SL10</strain>
    </source>
</reference>
<keyword evidence="6" id="KW-0804">Transcription</keyword>
<dbReference type="Gene3D" id="1.20.5.170">
    <property type="match status" value="1"/>
</dbReference>
<dbReference type="GO" id="GO:0003700">
    <property type="term" value="F:DNA-binding transcription factor activity"/>
    <property type="evidence" value="ECO:0007669"/>
    <property type="project" value="InterPro"/>
</dbReference>
<dbReference type="EnsemblPlants" id="ONIVA03G01800.1">
    <property type="protein sequence ID" value="ONIVA03G01800.1"/>
    <property type="gene ID" value="ONIVA03G01800"/>
</dbReference>
<evidence type="ECO:0000256" key="8">
    <source>
        <dbReference type="ARBA" id="ARBA00054342"/>
    </source>
</evidence>
<evidence type="ECO:0000256" key="2">
    <source>
        <dbReference type="ARBA" id="ARBA00007163"/>
    </source>
</evidence>
<dbReference type="AlphaFoldDB" id="A0A0E0GG66"/>
<dbReference type="PANTHER" id="PTHR13690">
    <property type="entry name" value="TRANSCRIPTION FACTOR POSF21-RELATED"/>
    <property type="match status" value="1"/>
</dbReference>
<feature type="region of interest" description="Disordered" evidence="10">
    <location>
        <begin position="148"/>
        <end position="214"/>
    </location>
</feature>
<dbReference type="eggNOG" id="ENOG502QRIA">
    <property type="taxonomic scope" value="Eukaryota"/>
</dbReference>
<evidence type="ECO:0000256" key="7">
    <source>
        <dbReference type="ARBA" id="ARBA00023242"/>
    </source>
</evidence>
<sequence>MNGGIGDALMQPQHVQVMSSSLPMVASTFVAEPAAAAAAAAANKPRAAGLPPTPPQVFAAQRAAAAAGGDVCMEESAQGGGGGLPPRKAHRRSSSDVPFGYLAGQHQLLPPKVEAGWGHLGAGAGGAAAADDLFNAYLNLDGLDGLNSSDDRHDEGDSRGSSIKTNGADSSENESEECADDTRGGIRLWSADGGERREGVKRNAAGEPATAPLARHARSLSMDSLIGKFNFTAGTAAAAGNGVALGPNRFSLEFGSGEFTPSEMKKIMADEKLAEMALADPKRVKRVLANRQSAARSKERKMRYIAELEQKVQILQSEATNLSAQLTMMQRDSAGLATQNNELKFRLHAMEQQAQLRDALNEALTTEVQRLKLATAELGDSCSSSSLAQQIQLNAQNQMFQLQQQQATQIPFYQLQQSQQNGAAKNNESKE</sequence>
<dbReference type="OMA" id="INIQGMS"/>
<dbReference type="InterPro" id="IPR044759">
    <property type="entry name" value="bZIP_RF2"/>
</dbReference>
<dbReference type="InterPro" id="IPR004827">
    <property type="entry name" value="bZIP"/>
</dbReference>
<keyword evidence="7" id="KW-0539">Nucleus</keyword>
<comment type="function">
    <text evidence="8">Transcription factor probably involved in vascular development and shoot tissue organization. Binds to the DNA sequence 5'-CCGAGTGTGCCCCTGG-3' present in the promoter region Box II of the phloem-specific rice tungro bacilliform virus (RTBV) promoter. May regulate tissue-specific expression of the RTBV promoter and virus replication.</text>
</comment>
<comment type="similarity">
    <text evidence="2">Belongs to the bZIP family.</text>
</comment>
<keyword evidence="9" id="KW-0175">Coiled coil</keyword>
<dbReference type="PANTHER" id="PTHR13690:SF155">
    <property type="entry name" value="FAMILY TRANSCRIPTION FACTOR, PUTATIVE, EXPRESSED-RELATED"/>
    <property type="match status" value="1"/>
</dbReference>
<evidence type="ECO:0000256" key="3">
    <source>
        <dbReference type="ARBA" id="ARBA00023015"/>
    </source>
</evidence>
<dbReference type="HOGENOM" id="CLU_026205_4_0_1"/>
<evidence type="ECO:0000256" key="10">
    <source>
        <dbReference type="SAM" id="MobiDB-lite"/>
    </source>
</evidence>
<dbReference type="InterPro" id="IPR046347">
    <property type="entry name" value="bZIP_sf"/>
</dbReference>
<feature type="coiled-coil region" evidence="9">
    <location>
        <begin position="298"/>
        <end position="332"/>
    </location>
</feature>
<protein>
    <recommendedName>
        <fullName evidence="11">BZIP domain-containing protein</fullName>
    </recommendedName>
</protein>
<organism evidence="12">
    <name type="scientific">Oryza nivara</name>
    <name type="common">Indian wild rice</name>
    <name type="synonym">Oryza sativa f. spontanea</name>
    <dbReference type="NCBI Taxonomy" id="4536"/>
    <lineage>
        <taxon>Eukaryota</taxon>
        <taxon>Viridiplantae</taxon>
        <taxon>Streptophyta</taxon>
        <taxon>Embryophyta</taxon>
        <taxon>Tracheophyta</taxon>
        <taxon>Spermatophyta</taxon>
        <taxon>Magnoliopsida</taxon>
        <taxon>Liliopsida</taxon>
        <taxon>Poales</taxon>
        <taxon>Poaceae</taxon>
        <taxon>BOP clade</taxon>
        <taxon>Oryzoideae</taxon>
        <taxon>Oryzeae</taxon>
        <taxon>Oryzinae</taxon>
        <taxon>Oryza</taxon>
    </lineage>
</organism>
<comment type="subcellular location">
    <subcellularLocation>
        <location evidence="1">Nucleus</location>
    </subcellularLocation>
</comment>
<evidence type="ECO:0000256" key="9">
    <source>
        <dbReference type="SAM" id="Coils"/>
    </source>
</evidence>
<dbReference type="SMART" id="SM00338">
    <property type="entry name" value="BRLZ"/>
    <property type="match status" value="1"/>
</dbReference>
<feature type="region of interest" description="Disordered" evidence="10">
    <location>
        <begin position="75"/>
        <end position="97"/>
    </location>
</feature>
<dbReference type="FunFam" id="1.20.5.170:FF:000009">
    <property type="entry name" value="probable transcription factor PosF21"/>
    <property type="match status" value="1"/>
</dbReference>
<evidence type="ECO:0000313" key="12">
    <source>
        <dbReference type="EnsemblPlants" id="ONIVA03G01800.1"/>
    </source>
</evidence>
<keyword evidence="13" id="KW-1185">Reference proteome</keyword>
<accession>A0A0E0GG66</accession>
<reference evidence="12" key="1">
    <citation type="submission" date="2015-04" db="UniProtKB">
        <authorList>
            <consortium name="EnsemblPlants"/>
        </authorList>
    </citation>
    <scope>IDENTIFICATION</scope>
    <source>
        <strain evidence="12">SL10</strain>
    </source>
</reference>
<feature type="compositionally biased region" description="Polar residues" evidence="10">
    <location>
        <begin position="159"/>
        <end position="170"/>
    </location>
</feature>
<evidence type="ECO:0000256" key="5">
    <source>
        <dbReference type="ARBA" id="ARBA00023159"/>
    </source>
</evidence>
<evidence type="ECO:0000256" key="6">
    <source>
        <dbReference type="ARBA" id="ARBA00023163"/>
    </source>
</evidence>
<dbReference type="Gramene" id="ONIVA03G01800.1">
    <property type="protein sequence ID" value="ONIVA03G01800.1"/>
    <property type="gene ID" value="ONIVA03G01800"/>
</dbReference>
<dbReference type="SUPFAM" id="SSF57959">
    <property type="entry name" value="Leucine zipper domain"/>
    <property type="match status" value="1"/>
</dbReference>
<dbReference type="STRING" id="4536.A0A0E0GG66"/>
<dbReference type="GO" id="GO:0005634">
    <property type="term" value="C:nucleus"/>
    <property type="evidence" value="ECO:0007669"/>
    <property type="project" value="UniProtKB-SubCell"/>
</dbReference>
<feature type="compositionally biased region" description="Basic and acidic residues" evidence="10">
    <location>
        <begin position="149"/>
        <end position="158"/>
    </location>
</feature>
<evidence type="ECO:0000256" key="4">
    <source>
        <dbReference type="ARBA" id="ARBA00023125"/>
    </source>
</evidence>
<dbReference type="Proteomes" id="UP000006591">
    <property type="component" value="Chromosome 3"/>
</dbReference>
<dbReference type="CDD" id="cd14703">
    <property type="entry name" value="bZIP_plant_RF2"/>
    <property type="match status" value="1"/>
</dbReference>
<dbReference type="PROSITE" id="PS50217">
    <property type="entry name" value="BZIP"/>
    <property type="match status" value="1"/>
</dbReference>
<dbReference type="Pfam" id="PF00170">
    <property type="entry name" value="bZIP_1"/>
    <property type="match status" value="1"/>
</dbReference>
<proteinExistence type="inferred from homology"/>
<evidence type="ECO:0000259" key="11">
    <source>
        <dbReference type="PROSITE" id="PS50217"/>
    </source>
</evidence>
<feature type="domain" description="BZIP" evidence="11">
    <location>
        <begin position="280"/>
        <end position="343"/>
    </location>
</feature>